<organism evidence="2 3">
    <name type="scientific">Penicillium flavigenum</name>
    <dbReference type="NCBI Taxonomy" id="254877"/>
    <lineage>
        <taxon>Eukaryota</taxon>
        <taxon>Fungi</taxon>
        <taxon>Dikarya</taxon>
        <taxon>Ascomycota</taxon>
        <taxon>Pezizomycotina</taxon>
        <taxon>Eurotiomycetes</taxon>
        <taxon>Eurotiomycetidae</taxon>
        <taxon>Eurotiales</taxon>
        <taxon>Aspergillaceae</taxon>
        <taxon>Penicillium</taxon>
    </lineage>
</organism>
<proteinExistence type="predicted"/>
<sequence length="161" mass="19231">MPSQLGWIWPKDPRPGNPQHWPRRWRLFDVLTGKGPDIYVGRIDQPKTKTRRSSSRSRSGLTRQEWSRWESNSNDPDSNYSPLPWVRQTAGERYDFRTRTYHVPDHGTWSAVEYCNGSRVRRGEWVGKEEVHCVPMRYWDRNGVEYPAEFWHDSIYGKHSR</sequence>
<name>A0A1V6TXV2_9EURO</name>
<evidence type="ECO:0000256" key="1">
    <source>
        <dbReference type="SAM" id="MobiDB-lite"/>
    </source>
</evidence>
<feature type="region of interest" description="Disordered" evidence="1">
    <location>
        <begin position="36"/>
        <end position="84"/>
    </location>
</feature>
<protein>
    <submittedName>
        <fullName evidence="2">Uncharacterized protein</fullName>
    </submittedName>
</protein>
<gene>
    <name evidence="2" type="ORF">PENFLA_c002G06964</name>
</gene>
<evidence type="ECO:0000313" key="3">
    <source>
        <dbReference type="Proteomes" id="UP000191342"/>
    </source>
</evidence>
<keyword evidence="3" id="KW-1185">Reference proteome</keyword>
<dbReference type="EMBL" id="MLQL01000002">
    <property type="protein sequence ID" value="OQE30894.1"/>
    <property type="molecule type" value="Genomic_DNA"/>
</dbReference>
<dbReference type="Proteomes" id="UP000191342">
    <property type="component" value="Unassembled WGS sequence"/>
</dbReference>
<dbReference type="OrthoDB" id="10254221at2759"/>
<accession>A0A1V6TXV2</accession>
<comment type="caution">
    <text evidence="2">The sequence shown here is derived from an EMBL/GenBank/DDBJ whole genome shotgun (WGS) entry which is preliminary data.</text>
</comment>
<dbReference type="AlphaFoldDB" id="A0A1V6TXV2"/>
<reference evidence="3" key="1">
    <citation type="journal article" date="2017" name="Nat. Microbiol.">
        <title>Global analysis of biosynthetic gene clusters reveals vast potential of secondary metabolite production in Penicillium species.</title>
        <authorList>
            <person name="Nielsen J.C."/>
            <person name="Grijseels S."/>
            <person name="Prigent S."/>
            <person name="Ji B."/>
            <person name="Dainat J."/>
            <person name="Nielsen K.F."/>
            <person name="Frisvad J.C."/>
            <person name="Workman M."/>
            <person name="Nielsen J."/>
        </authorList>
    </citation>
    <scope>NUCLEOTIDE SEQUENCE [LARGE SCALE GENOMIC DNA]</scope>
    <source>
        <strain evidence="3">IBT 14082</strain>
    </source>
</reference>
<evidence type="ECO:0000313" key="2">
    <source>
        <dbReference type="EMBL" id="OQE30894.1"/>
    </source>
</evidence>
<feature type="compositionally biased region" description="Low complexity" evidence="1">
    <location>
        <begin position="71"/>
        <end position="82"/>
    </location>
</feature>
<feature type="region of interest" description="Disordered" evidence="1">
    <location>
        <begin position="1"/>
        <end position="22"/>
    </location>
</feature>